<dbReference type="InterPro" id="IPR001763">
    <property type="entry name" value="Rhodanese-like_dom"/>
</dbReference>
<reference evidence="3" key="1">
    <citation type="submission" date="2020-07" db="EMBL/GenBank/DDBJ databases">
        <title>Huge and variable diversity of episymbiotic CPR bacteria and DPANN archaea in groundwater ecosystems.</title>
        <authorList>
            <person name="He C.Y."/>
            <person name="Keren R."/>
            <person name="Whittaker M."/>
            <person name="Farag I.F."/>
            <person name="Doudna J."/>
            <person name="Cate J.H.D."/>
            <person name="Banfield J.F."/>
        </authorList>
    </citation>
    <scope>NUCLEOTIDE SEQUENCE</scope>
    <source>
        <strain evidence="3">NC_groundwater_1664_Pr3_B-0.1um_52_9</strain>
    </source>
</reference>
<protein>
    <submittedName>
        <fullName evidence="3">PstS family phosphate ABC transporter substrate-binding protein</fullName>
    </submittedName>
</protein>
<dbReference type="Proteomes" id="UP000807825">
    <property type="component" value="Unassembled WGS sequence"/>
</dbReference>
<dbReference type="PROSITE" id="PS50206">
    <property type="entry name" value="RHODANESE_3"/>
    <property type="match status" value="1"/>
</dbReference>
<evidence type="ECO:0000256" key="1">
    <source>
        <dbReference type="ARBA" id="ARBA00022729"/>
    </source>
</evidence>
<dbReference type="EMBL" id="JACRDE010000263">
    <property type="protein sequence ID" value="MBI5249788.1"/>
    <property type="molecule type" value="Genomic_DNA"/>
</dbReference>
<keyword evidence="1" id="KW-0732">Signal</keyword>
<feature type="domain" description="Rhodanese" evidence="2">
    <location>
        <begin position="134"/>
        <end position="152"/>
    </location>
</feature>
<dbReference type="CDD" id="cd13566">
    <property type="entry name" value="PBP2_phosphate"/>
    <property type="match status" value="1"/>
</dbReference>
<evidence type="ECO:0000259" key="2">
    <source>
        <dbReference type="PROSITE" id="PS50206"/>
    </source>
</evidence>
<dbReference type="Gene3D" id="3.40.190.10">
    <property type="entry name" value="Periplasmic binding protein-like II"/>
    <property type="match status" value="2"/>
</dbReference>
<dbReference type="PANTHER" id="PTHR30570">
    <property type="entry name" value="PERIPLASMIC PHOSPHATE BINDING COMPONENT OF PHOSPHATE ABC TRANSPORTER"/>
    <property type="match status" value="1"/>
</dbReference>
<organism evidence="3 4">
    <name type="scientific">Desulfomonile tiedjei</name>
    <dbReference type="NCBI Taxonomy" id="2358"/>
    <lineage>
        <taxon>Bacteria</taxon>
        <taxon>Pseudomonadati</taxon>
        <taxon>Thermodesulfobacteriota</taxon>
        <taxon>Desulfomonilia</taxon>
        <taxon>Desulfomonilales</taxon>
        <taxon>Desulfomonilaceae</taxon>
        <taxon>Desulfomonile</taxon>
    </lineage>
</organism>
<proteinExistence type="predicted"/>
<dbReference type="AlphaFoldDB" id="A0A9D6V0R6"/>
<dbReference type="SUPFAM" id="SSF53850">
    <property type="entry name" value="Periplasmic binding protein-like II"/>
    <property type="match status" value="1"/>
</dbReference>
<accession>A0A9D6V0R6</accession>
<name>A0A9D6V0R6_9BACT</name>
<dbReference type="InterPro" id="IPR024370">
    <property type="entry name" value="PBP_domain"/>
</dbReference>
<dbReference type="Pfam" id="PF12849">
    <property type="entry name" value="PBP_like_2"/>
    <property type="match status" value="1"/>
</dbReference>
<evidence type="ECO:0000313" key="4">
    <source>
        <dbReference type="Proteomes" id="UP000807825"/>
    </source>
</evidence>
<dbReference type="PANTHER" id="PTHR30570:SF1">
    <property type="entry name" value="PHOSPHATE-BINDING PROTEIN PSTS"/>
    <property type="match status" value="1"/>
</dbReference>
<evidence type="ECO:0000313" key="3">
    <source>
        <dbReference type="EMBL" id="MBI5249788.1"/>
    </source>
</evidence>
<comment type="caution">
    <text evidence="3">The sequence shown here is derived from an EMBL/GenBank/DDBJ whole genome shotgun (WGS) entry which is preliminary data.</text>
</comment>
<sequence length="283" mass="30733">MNRSLEMFCGAMMVLFLLAGTIESEAEDAKVIIRVRGADSVAGRVEKITKIFLKDHPEYNVIVSGGAKDIGLGALYDKTGEVAMAPRKITEAEKKEAAGRGLQLEERLIGYGGIAIIVNSSNPLSELSVEQIRKILEGGFTSWAQAGGSESPIEVVSPSPNIHAGTIHFVVHDLLENHPIASSAVNVGSFDSVIKNVANNKSAIGFTRVRDVESRHGETGIRVLKVKKDADSPAVQLSRAAIADGVYPLRRPFFLYYDRKASPEIKKYVDYVVSKGWGPQRIE</sequence>
<gene>
    <name evidence="3" type="ORF">HY912_09850</name>
</gene>
<dbReference type="InterPro" id="IPR050811">
    <property type="entry name" value="Phosphate_ABC_transporter"/>
</dbReference>